<evidence type="ECO:0000313" key="2">
    <source>
        <dbReference type="EMBL" id="WAX55112.1"/>
    </source>
</evidence>
<gene>
    <name evidence="2" type="ORF">M6B22_11125</name>
</gene>
<dbReference type="Proteomes" id="UP001164693">
    <property type="component" value="Chromosome"/>
</dbReference>
<dbReference type="Gene3D" id="3.40.50.300">
    <property type="entry name" value="P-loop containing nucleotide triphosphate hydrolases"/>
    <property type="match status" value="2"/>
</dbReference>
<evidence type="ECO:0000313" key="3">
    <source>
        <dbReference type="Proteomes" id="UP001164693"/>
    </source>
</evidence>
<reference evidence="2" key="1">
    <citation type="submission" date="2022-05" db="EMBL/GenBank/DDBJ databases">
        <title>Jatrophihabitans sp. SB3-54 whole genome sequence.</title>
        <authorList>
            <person name="Suh M.K."/>
            <person name="Eom M.K."/>
            <person name="Kim J.S."/>
            <person name="Kim H.S."/>
            <person name="Do H.E."/>
            <person name="Shin Y.K."/>
            <person name="Lee J.-S."/>
        </authorList>
    </citation>
    <scope>NUCLEOTIDE SEQUENCE</scope>
    <source>
        <strain evidence="2">SB3-54</strain>
    </source>
</reference>
<dbReference type="InterPro" id="IPR027417">
    <property type="entry name" value="P-loop_NTPase"/>
</dbReference>
<sequence>MTISIRPMKLGTGYAYLIESVARGDGAADRSSPLTRYYAETGTPPGRFLGAGLAGVNDGEGVAEGTVCSEEMLFNLLGLCADPVTGRPIGRRPGANTVAGFDLTFSVPKSISTAWALADAGTQSVIYRAHQEAIRVTIAYAEQHSFFSRSGRQGIVQEPIRGVVAAGFDHRDSRAGDPQLHTHVVIQNRAQSLDGRWRTLDSRALYRQVVTLSELHQGILHDLLSACLGWGWDARTRRHSPVPKWEVAGVAEELMREFSQRSAQIEMTKDSYIARFTAAYGRQPTAVEVLRMRQRATLATRPDKQHHSLAEQTETWRDRARPYVGNDTVAWLATLAGRNDLPALRADDLAEEILADLARSAVWTVADKRATFTRANILAEIHRQLHGARFADPADRIAVGEHTANLAVAEVLDLAPAERHHVPERFRRADGVSKLRGIGTAVYTTRALLDAEDRLLAAGRDIAGPRVDVGVVARVADAALPGRGYGLSTDQALAVEQVATSGRVLDVLVGPAGTGKSTCMAGLRAMWEAAHGPVTVVGLAPSAAAAEALGDQLGVEAENTAKWLTEARRTPDRLAEITRLEQRLARVQPQQGDVSGAHTQLLARLAALRAERGRWTLRAGQLVIIDEASLAGTFALDELVSHARAAGAKVLLVGDWAQLSAVEAGGAFAMLVHDRHRVPELTDVRRFHQPWEKAASTRLRVGDPSVIDTYTDHERIRSGNREDMLDALYTAWKTDTDGGQSSLMIAADAHTVAELNQRARTDRIATGHVQPAGLEVAAGGVAGVGDLVVTRENNRHLATGRRWVKNGDRWTVTATHPDGSMTVKRATGGGEVVLPAGYVREHVELAYATTAHRAQGATVDTAHALITVTTPREVLYVAATRGREMNRIYVDTFHDPDHDTSHGPVPETPVAHVLARVLANRGTDLAAHTTAEQAQREANSLVRLAQEYSTIAKTAEADHWQSLIEGCGVGNDQVVEVLASEAYGPLVAALRTAEARGLDIATALPMLVQARPLADAEDVAAVLHGRVDRWVSSARTGRARARDRSIVGLVPRAAHVGDPDMARALDERAAAMEHRAAQLVSRAIERREPWIAALGTPPTEPAPRAQWLREARTVAAFRELHATTAVSVENAHTATEAGDARAALAAIERARAITNRQTPGTASTVTEPVVEQIGVQR</sequence>
<name>A0ABY7JUY5_9ACTN</name>
<dbReference type="SUPFAM" id="SSF55464">
    <property type="entry name" value="Origin of replication-binding domain, RBD-like"/>
    <property type="match status" value="1"/>
</dbReference>
<dbReference type="EMBL" id="CP097463">
    <property type="protein sequence ID" value="WAX55112.1"/>
    <property type="molecule type" value="Genomic_DNA"/>
</dbReference>
<accession>A0ABY7JUY5</accession>
<protein>
    <submittedName>
        <fullName evidence="2">Relaxase domain-containing protein</fullName>
    </submittedName>
</protein>
<organism evidence="2 3">
    <name type="scientific">Jatrophihabitans cynanchi</name>
    <dbReference type="NCBI Taxonomy" id="2944128"/>
    <lineage>
        <taxon>Bacteria</taxon>
        <taxon>Bacillati</taxon>
        <taxon>Actinomycetota</taxon>
        <taxon>Actinomycetes</taxon>
        <taxon>Jatrophihabitantales</taxon>
        <taxon>Jatrophihabitantaceae</taxon>
        <taxon>Jatrophihabitans</taxon>
    </lineage>
</organism>
<dbReference type="Gene3D" id="2.30.30.940">
    <property type="match status" value="1"/>
</dbReference>
<keyword evidence="3" id="KW-1185">Reference proteome</keyword>
<dbReference type="RefSeq" id="WP_269441614.1">
    <property type="nucleotide sequence ID" value="NZ_CP097463.1"/>
</dbReference>
<dbReference type="SUPFAM" id="SSF52540">
    <property type="entry name" value="P-loop containing nucleoside triphosphate hydrolases"/>
    <property type="match status" value="2"/>
</dbReference>
<dbReference type="Pfam" id="PF13604">
    <property type="entry name" value="AAA_30"/>
    <property type="match status" value="1"/>
</dbReference>
<feature type="domain" description="TrwC relaxase" evidence="1">
    <location>
        <begin position="11"/>
        <end position="321"/>
    </location>
</feature>
<dbReference type="NCBIfam" id="NF041492">
    <property type="entry name" value="MobF"/>
    <property type="match status" value="1"/>
</dbReference>
<dbReference type="Pfam" id="PF08751">
    <property type="entry name" value="TrwC"/>
    <property type="match status" value="1"/>
</dbReference>
<evidence type="ECO:0000259" key="1">
    <source>
        <dbReference type="Pfam" id="PF08751"/>
    </source>
</evidence>
<proteinExistence type="predicted"/>
<dbReference type="CDD" id="cd18809">
    <property type="entry name" value="SF1_C_RecD"/>
    <property type="match status" value="1"/>
</dbReference>
<dbReference type="InterPro" id="IPR014862">
    <property type="entry name" value="TrwC"/>
</dbReference>